<evidence type="ECO:0000256" key="2">
    <source>
        <dbReference type="SAM" id="Phobius"/>
    </source>
</evidence>
<evidence type="ECO:0000313" key="4">
    <source>
        <dbReference type="Proteomes" id="UP001320209"/>
    </source>
</evidence>
<keyword evidence="1" id="KW-0175">Coiled coil</keyword>
<dbReference type="EMBL" id="AP025225">
    <property type="protein sequence ID" value="BDB96016.1"/>
    <property type="molecule type" value="Genomic_DNA"/>
</dbReference>
<protein>
    <recommendedName>
        <fullName evidence="5">ATP synthase subunit b</fullName>
    </recommendedName>
</protein>
<organism evidence="3 4">
    <name type="scientific">Candidatus Hydrogenosomobacter endosymbioticus</name>
    <dbReference type="NCBI Taxonomy" id="2558174"/>
    <lineage>
        <taxon>Bacteria</taxon>
        <taxon>Pseudomonadati</taxon>
        <taxon>Pseudomonadota</taxon>
        <taxon>Alphaproteobacteria</taxon>
        <taxon>Holosporales</taxon>
        <taxon>Holosporaceae</taxon>
        <taxon>Candidatus Hydrogenosomobacter</taxon>
    </lineage>
</organism>
<feature type="transmembrane region" description="Helical" evidence="2">
    <location>
        <begin position="12"/>
        <end position="32"/>
    </location>
</feature>
<reference evidence="3" key="1">
    <citation type="submission" date="2021-10" db="EMBL/GenBank/DDBJ databases">
        <title>Genome Sequence of The Candidatus Hydrogeosomobacter endosymbioticus, an Intracellular Bacterial Symbiont of the Anaerobic Ciliate GW7.</title>
        <authorList>
            <person name="Shiohama Y."/>
            <person name="Shinzato N."/>
        </authorList>
    </citation>
    <scope>NUCLEOTIDE SEQUENCE [LARGE SCALE GENOMIC DNA]</scope>
    <source>
        <strain evidence="3">200920</strain>
    </source>
</reference>
<evidence type="ECO:0008006" key="5">
    <source>
        <dbReference type="Google" id="ProtNLM"/>
    </source>
</evidence>
<gene>
    <name evidence="3" type="ORF">HYD_1490</name>
</gene>
<name>A0ABM7V971_9PROT</name>
<evidence type="ECO:0000313" key="3">
    <source>
        <dbReference type="EMBL" id="BDB96016.1"/>
    </source>
</evidence>
<keyword evidence="2" id="KW-0472">Membrane</keyword>
<accession>A0ABM7V971</accession>
<proteinExistence type="predicted"/>
<dbReference type="Proteomes" id="UP001320209">
    <property type="component" value="Chromosome"/>
</dbReference>
<keyword evidence="2" id="KW-0812">Transmembrane</keyword>
<keyword evidence="2" id="KW-1133">Transmembrane helix</keyword>
<keyword evidence="4" id="KW-1185">Reference proteome</keyword>
<dbReference type="RefSeq" id="WP_236865351.1">
    <property type="nucleotide sequence ID" value="NZ_AP025225.1"/>
</dbReference>
<sequence length="167" mass="19008">MTVFVGSFFQDPAFGTLLAFMGFVILFAKFGVRSVISALDSHINEVRDSIDKAEQALTQAEQSLASVNKMAIEQKERREEMLRYAHARSKIIFQQMKQQLENVERARAAMVETQIDAMTRSLRLEVTKSLLREAFSQVRAVVSKQDAQLVSVEFFSNELDLIDKISR</sequence>
<evidence type="ECO:0000256" key="1">
    <source>
        <dbReference type="SAM" id="Coils"/>
    </source>
</evidence>
<feature type="coiled-coil region" evidence="1">
    <location>
        <begin position="36"/>
        <end position="116"/>
    </location>
</feature>
<dbReference type="CDD" id="cd06503">
    <property type="entry name" value="ATP-synt_Fo_b"/>
    <property type="match status" value="1"/>
</dbReference>